<dbReference type="InterPro" id="IPR013785">
    <property type="entry name" value="Aldolase_TIM"/>
</dbReference>
<dbReference type="InterPro" id="IPR034457">
    <property type="entry name" value="Organic_radical-activating"/>
</dbReference>
<keyword evidence="7" id="KW-0408">Iron</keyword>
<dbReference type="SFLD" id="SFLDG01066">
    <property type="entry name" value="organic_radical-activating_enz"/>
    <property type="match status" value="1"/>
</dbReference>
<reference evidence="12" key="1">
    <citation type="submission" date="2021-06" db="EMBL/GenBank/DDBJ databases">
        <title>Description of novel taxa of the family Lachnospiraceae.</title>
        <authorList>
            <person name="Chaplin A.V."/>
            <person name="Sokolova S.R."/>
            <person name="Pikina A.P."/>
            <person name="Korzhanova M."/>
            <person name="Belova V."/>
            <person name="Korostin D."/>
            <person name="Efimov B.A."/>
        </authorList>
    </citation>
    <scope>NUCLEOTIDE SEQUENCE</scope>
    <source>
        <strain evidence="12">ASD5720</strain>
    </source>
</reference>
<comment type="caution">
    <text evidence="12">The sequence shown here is derived from an EMBL/GenBank/DDBJ whole genome shotgun (WGS) entry which is preliminary data.</text>
</comment>
<evidence type="ECO:0000256" key="6">
    <source>
        <dbReference type="ARBA" id="ARBA00023002"/>
    </source>
</evidence>
<comment type="cofactor">
    <cofactor evidence="1">
        <name>[4Fe-4S] cluster</name>
        <dbReference type="ChEBI" id="CHEBI:49883"/>
    </cofactor>
</comment>
<evidence type="ECO:0000313" key="12">
    <source>
        <dbReference type="EMBL" id="MBU9734986.1"/>
    </source>
</evidence>
<dbReference type="GO" id="GO:0046872">
    <property type="term" value="F:metal ion binding"/>
    <property type="evidence" value="ECO:0007669"/>
    <property type="project" value="UniProtKB-KW"/>
</dbReference>
<keyword evidence="3" id="KW-0004">4Fe-4S</keyword>
<evidence type="ECO:0000256" key="9">
    <source>
        <dbReference type="ARBA" id="ARBA00047365"/>
    </source>
</evidence>
<evidence type="ECO:0000256" key="2">
    <source>
        <dbReference type="ARBA" id="ARBA00009777"/>
    </source>
</evidence>
<dbReference type="CDD" id="cd01335">
    <property type="entry name" value="Radical_SAM"/>
    <property type="match status" value="1"/>
</dbReference>
<dbReference type="Pfam" id="PF04055">
    <property type="entry name" value="Radical_SAM"/>
    <property type="match status" value="1"/>
</dbReference>
<dbReference type="PANTHER" id="PTHR30352:SF4">
    <property type="entry name" value="PYRUVATE FORMATE-LYASE 2-ACTIVATING ENZYME"/>
    <property type="match status" value="1"/>
</dbReference>
<accession>A0A949NCK8</accession>
<feature type="domain" description="4Fe-4S ferredoxin-type" evidence="10">
    <location>
        <begin position="82"/>
        <end position="109"/>
    </location>
</feature>
<dbReference type="PROSITE" id="PS51918">
    <property type="entry name" value="RADICAL_SAM"/>
    <property type="match status" value="1"/>
</dbReference>
<evidence type="ECO:0000256" key="1">
    <source>
        <dbReference type="ARBA" id="ARBA00001966"/>
    </source>
</evidence>
<keyword evidence="4" id="KW-0949">S-adenosyl-L-methionine</keyword>
<dbReference type="InterPro" id="IPR058240">
    <property type="entry name" value="rSAM_sf"/>
</dbReference>
<gene>
    <name evidence="12" type="ORF">KTH89_00460</name>
</gene>
<dbReference type="InterPro" id="IPR001989">
    <property type="entry name" value="Radical_activat_CS"/>
</dbReference>
<dbReference type="PANTHER" id="PTHR30352">
    <property type="entry name" value="PYRUVATE FORMATE-LYASE-ACTIVATING ENZYME"/>
    <property type="match status" value="1"/>
</dbReference>
<protein>
    <submittedName>
        <fullName evidence="12">Glycyl-radical enzyme activating protein</fullName>
    </submittedName>
</protein>
<dbReference type="InterPro" id="IPR017900">
    <property type="entry name" value="4Fe4S_Fe_S_CS"/>
</dbReference>
<dbReference type="InterPro" id="IPR017896">
    <property type="entry name" value="4Fe4S_Fe-S-bd"/>
</dbReference>
<dbReference type="EMBL" id="JAHQCW010000001">
    <property type="protein sequence ID" value="MBU9734986.1"/>
    <property type="molecule type" value="Genomic_DNA"/>
</dbReference>
<dbReference type="InterPro" id="IPR040074">
    <property type="entry name" value="BssD/PflA/YjjW"/>
</dbReference>
<evidence type="ECO:0000256" key="4">
    <source>
        <dbReference type="ARBA" id="ARBA00022691"/>
    </source>
</evidence>
<keyword evidence="13" id="KW-1185">Reference proteome</keyword>
<dbReference type="InterPro" id="IPR007197">
    <property type="entry name" value="rSAM"/>
</dbReference>
<comment type="similarity">
    <text evidence="2">Belongs to the organic radical-activating enzymes family.</text>
</comment>
<evidence type="ECO:0000259" key="11">
    <source>
        <dbReference type="PROSITE" id="PS51918"/>
    </source>
</evidence>
<comment type="catalytic activity">
    <reaction evidence="9">
        <text>glycyl-[protein] + reduced [flavodoxin] + S-adenosyl-L-methionine = glycin-2-yl radical-[protein] + semiquinone [flavodoxin] + 5'-deoxyadenosine + L-methionine + H(+)</text>
        <dbReference type="Rhea" id="RHEA:61976"/>
        <dbReference type="Rhea" id="RHEA-COMP:10622"/>
        <dbReference type="Rhea" id="RHEA-COMP:14480"/>
        <dbReference type="Rhea" id="RHEA-COMP:15993"/>
        <dbReference type="Rhea" id="RHEA-COMP:15994"/>
        <dbReference type="ChEBI" id="CHEBI:15378"/>
        <dbReference type="ChEBI" id="CHEBI:17319"/>
        <dbReference type="ChEBI" id="CHEBI:29947"/>
        <dbReference type="ChEBI" id="CHEBI:32722"/>
        <dbReference type="ChEBI" id="CHEBI:57618"/>
        <dbReference type="ChEBI" id="CHEBI:57844"/>
        <dbReference type="ChEBI" id="CHEBI:59789"/>
        <dbReference type="ChEBI" id="CHEBI:140311"/>
    </reaction>
</comment>
<evidence type="ECO:0000259" key="10">
    <source>
        <dbReference type="PROSITE" id="PS51379"/>
    </source>
</evidence>
<dbReference type="SUPFAM" id="SSF102114">
    <property type="entry name" value="Radical SAM enzymes"/>
    <property type="match status" value="1"/>
</dbReference>
<name>A0A949NCK8_9FIRM</name>
<dbReference type="PROSITE" id="PS51379">
    <property type="entry name" value="4FE4S_FER_2"/>
    <property type="match status" value="2"/>
</dbReference>
<evidence type="ECO:0000256" key="8">
    <source>
        <dbReference type="ARBA" id="ARBA00023014"/>
    </source>
</evidence>
<dbReference type="PROSITE" id="PS01087">
    <property type="entry name" value="RADICAL_ACTIVATING"/>
    <property type="match status" value="1"/>
</dbReference>
<dbReference type="GO" id="GO:0051539">
    <property type="term" value="F:4 iron, 4 sulfur cluster binding"/>
    <property type="evidence" value="ECO:0007669"/>
    <property type="project" value="UniProtKB-KW"/>
</dbReference>
<dbReference type="PROSITE" id="PS00198">
    <property type="entry name" value="4FE4S_FER_1"/>
    <property type="match status" value="1"/>
</dbReference>
<dbReference type="SFLD" id="SFLDG01118">
    <property type="entry name" value="activating_enzymes__group_2"/>
    <property type="match status" value="1"/>
</dbReference>
<dbReference type="NCBIfam" id="TIGR02494">
    <property type="entry name" value="PFLE_PFLC"/>
    <property type="match status" value="1"/>
</dbReference>
<organism evidence="12 13">
    <name type="scientific">Diplocloster agilis</name>
    <dbReference type="NCBI Taxonomy" id="2850323"/>
    <lineage>
        <taxon>Bacteria</taxon>
        <taxon>Bacillati</taxon>
        <taxon>Bacillota</taxon>
        <taxon>Clostridia</taxon>
        <taxon>Lachnospirales</taxon>
        <taxon>Lachnospiraceae</taxon>
        <taxon>Diplocloster</taxon>
    </lineage>
</organism>
<feature type="domain" description="4Fe-4S ferredoxin-type" evidence="10">
    <location>
        <begin position="51"/>
        <end position="80"/>
    </location>
</feature>
<dbReference type="AlphaFoldDB" id="A0A949NCK8"/>
<keyword evidence="5" id="KW-0479">Metal-binding</keyword>
<sequence>MNRRSGEFGVITDIQKYSVHDGPGIRTVVFFKGCPLRCRWCSNPETNSVKRNVMYTVNQCIGCGKCENVCPKQAIRLTGSGVQIDDAKCVCCGMCVDHCYAGALKIMGRTVTSEEVMREIRQDSVFYKNSGGGITLSGGECTMQPEFAAELLSGAHKSGFNTAVETCGYCGWEAFEKILPYTDFLLFDLKHSDSAEHARYTGVRQERILENLGRIGRLNQKLIIRYPFIPGVNDGLENTVWIRHMAEKYGAREIHILPFHQFGMSKWDGLREIYECRDWKEPENFALTQAEEILKVSGIPVNIGGSGDYKWLAGEVPLDSTAD</sequence>
<proteinExistence type="inferred from homology"/>
<evidence type="ECO:0000313" key="13">
    <source>
        <dbReference type="Proteomes" id="UP000712157"/>
    </source>
</evidence>
<dbReference type="Proteomes" id="UP000712157">
    <property type="component" value="Unassembled WGS sequence"/>
</dbReference>
<dbReference type="Pfam" id="PF00037">
    <property type="entry name" value="Fer4"/>
    <property type="match status" value="1"/>
</dbReference>
<dbReference type="Gene3D" id="3.80.30.10">
    <property type="entry name" value="pyruvate-formate lyase- activating enzyme"/>
    <property type="match status" value="1"/>
</dbReference>
<keyword evidence="8" id="KW-0411">Iron-sulfur</keyword>
<dbReference type="Gene3D" id="3.20.20.70">
    <property type="entry name" value="Aldolase class I"/>
    <property type="match status" value="1"/>
</dbReference>
<feature type="domain" description="Radical SAM core" evidence="11">
    <location>
        <begin position="20"/>
        <end position="300"/>
    </location>
</feature>
<dbReference type="GO" id="GO:0016491">
    <property type="term" value="F:oxidoreductase activity"/>
    <property type="evidence" value="ECO:0007669"/>
    <property type="project" value="UniProtKB-KW"/>
</dbReference>
<dbReference type="SFLD" id="SFLDS00029">
    <property type="entry name" value="Radical_SAM"/>
    <property type="match status" value="1"/>
</dbReference>
<evidence type="ECO:0000256" key="5">
    <source>
        <dbReference type="ARBA" id="ARBA00022723"/>
    </source>
</evidence>
<dbReference type="InterPro" id="IPR012839">
    <property type="entry name" value="Organic_radical_activase"/>
</dbReference>
<dbReference type="PIRSF" id="PIRSF000371">
    <property type="entry name" value="PFL_act_enz"/>
    <property type="match status" value="1"/>
</dbReference>
<dbReference type="SUPFAM" id="SSF54862">
    <property type="entry name" value="4Fe-4S ferredoxins"/>
    <property type="match status" value="1"/>
</dbReference>
<evidence type="ECO:0000256" key="3">
    <source>
        <dbReference type="ARBA" id="ARBA00022485"/>
    </source>
</evidence>
<keyword evidence="6" id="KW-0560">Oxidoreductase</keyword>
<dbReference type="RefSeq" id="WP_158343854.1">
    <property type="nucleotide sequence ID" value="NZ_JAHQCW010000001.1"/>
</dbReference>
<evidence type="ECO:0000256" key="7">
    <source>
        <dbReference type="ARBA" id="ARBA00023004"/>
    </source>
</evidence>